<reference evidence="3 4" key="1">
    <citation type="submission" date="2020-10" db="EMBL/GenBank/DDBJ databases">
        <authorList>
            <person name="Klimov P.B."/>
            <person name="Dyachkov S.M."/>
            <person name="Chetverikov P.E."/>
        </authorList>
    </citation>
    <scope>NUCLEOTIDE SEQUENCE [LARGE SCALE GENOMIC DNA]</scope>
    <source>
        <strain evidence="3">BMOC 18-1129-001#AD2665</strain>
        <tissue evidence="3">Entire mites</tissue>
    </source>
</reference>
<evidence type="ECO:0000256" key="1">
    <source>
        <dbReference type="SAM" id="MobiDB-lite"/>
    </source>
</evidence>
<sequence length="159" mass="17744">MLQDTFRVLCLMTAIVAVIITELSNADTEVDVKQQKVSSNQSIKTKMSEVIATSASSAAPPVTSAKSEQFSSTTNTAVSATPTSTVGKKITKRVDDLVTAEGKGKKYYLVKKKPKKVKVKKYKVPYIKIKSKKKKMYAVPKYEHGHYRRRRWAGFEVPL</sequence>
<evidence type="ECO:0000256" key="2">
    <source>
        <dbReference type="SAM" id="SignalP"/>
    </source>
</evidence>
<dbReference type="Proteomes" id="UP000825002">
    <property type="component" value="Unassembled WGS sequence"/>
</dbReference>
<evidence type="ECO:0000313" key="4">
    <source>
        <dbReference type="Proteomes" id="UP000825002"/>
    </source>
</evidence>
<accession>A0ABQ7SAP5</accession>
<keyword evidence="4" id="KW-1185">Reference proteome</keyword>
<dbReference type="EMBL" id="JAIFTH010000137">
    <property type="protein sequence ID" value="KAG9510476.1"/>
    <property type="molecule type" value="Genomic_DNA"/>
</dbReference>
<keyword evidence="2" id="KW-0732">Signal</keyword>
<name>A0ABQ7SAP5_9ACAR</name>
<protein>
    <submittedName>
        <fullName evidence="3">Uncharacterized protein</fullName>
    </submittedName>
</protein>
<gene>
    <name evidence="3" type="ORF">GZH46_00984</name>
</gene>
<proteinExistence type="predicted"/>
<feature type="region of interest" description="Disordered" evidence="1">
    <location>
        <begin position="66"/>
        <end position="85"/>
    </location>
</feature>
<feature type="chain" id="PRO_5045906583" evidence="2">
    <location>
        <begin position="27"/>
        <end position="159"/>
    </location>
</feature>
<organism evidence="3 4">
    <name type="scientific">Fragariocoptes setiger</name>
    <dbReference type="NCBI Taxonomy" id="1670756"/>
    <lineage>
        <taxon>Eukaryota</taxon>
        <taxon>Metazoa</taxon>
        <taxon>Ecdysozoa</taxon>
        <taxon>Arthropoda</taxon>
        <taxon>Chelicerata</taxon>
        <taxon>Arachnida</taxon>
        <taxon>Acari</taxon>
        <taxon>Acariformes</taxon>
        <taxon>Trombidiformes</taxon>
        <taxon>Prostigmata</taxon>
        <taxon>Eupodina</taxon>
        <taxon>Eriophyoidea</taxon>
        <taxon>Phytoptidae</taxon>
        <taxon>Fragariocoptes</taxon>
    </lineage>
</organism>
<comment type="caution">
    <text evidence="3">The sequence shown here is derived from an EMBL/GenBank/DDBJ whole genome shotgun (WGS) entry which is preliminary data.</text>
</comment>
<feature type="signal peptide" evidence="2">
    <location>
        <begin position="1"/>
        <end position="26"/>
    </location>
</feature>
<evidence type="ECO:0000313" key="3">
    <source>
        <dbReference type="EMBL" id="KAG9510476.1"/>
    </source>
</evidence>
<feature type="compositionally biased region" description="Polar residues" evidence="1">
    <location>
        <begin position="68"/>
        <end position="85"/>
    </location>
</feature>